<organism evidence="9 10">
    <name type="scientific">Magnetospirillum fulvum</name>
    <name type="common">Rhodospirillum fulvum</name>
    <dbReference type="NCBI Taxonomy" id="1082"/>
    <lineage>
        <taxon>Bacteria</taxon>
        <taxon>Pseudomonadati</taxon>
        <taxon>Pseudomonadota</taxon>
        <taxon>Alphaproteobacteria</taxon>
        <taxon>Rhodospirillales</taxon>
        <taxon>Rhodospirillaceae</taxon>
        <taxon>Magnetospirillum</taxon>
    </lineage>
</organism>
<dbReference type="Gene3D" id="3.40.190.90">
    <property type="match status" value="1"/>
</dbReference>
<comment type="catalytic activity">
    <reaction evidence="1">
        <text>beta-D-fructose 1,6-bisphosphate + H2O = beta-D-fructose 6-phosphate + phosphate</text>
        <dbReference type="Rhea" id="RHEA:11064"/>
        <dbReference type="ChEBI" id="CHEBI:15377"/>
        <dbReference type="ChEBI" id="CHEBI:32966"/>
        <dbReference type="ChEBI" id="CHEBI:43474"/>
        <dbReference type="ChEBI" id="CHEBI:57634"/>
        <dbReference type="EC" id="3.1.3.11"/>
    </reaction>
</comment>
<comment type="similarity">
    <text evidence="2 7">Belongs to the FBPase class 2 family.</text>
</comment>
<dbReference type="NCBIfam" id="TIGR00330">
    <property type="entry name" value="glpX"/>
    <property type="match status" value="1"/>
</dbReference>
<keyword evidence="4" id="KW-0378">Hydrolase</keyword>
<dbReference type="Pfam" id="PF03320">
    <property type="entry name" value="FBPase_glpX"/>
    <property type="match status" value="1"/>
</dbReference>
<evidence type="ECO:0000256" key="1">
    <source>
        <dbReference type="ARBA" id="ARBA00001273"/>
    </source>
</evidence>
<feature type="binding site" evidence="8">
    <location>
        <position position="43"/>
    </location>
    <ligand>
        <name>Mn(2+)</name>
        <dbReference type="ChEBI" id="CHEBI:29035"/>
        <label>1</label>
    </ligand>
</feature>
<evidence type="ECO:0000313" key="9">
    <source>
        <dbReference type="EMBL" id="SEH25562.1"/>
    </source>
</evidence>
<feature type="binding site" evidence="8">
    <location>
        <position position="96"/>
    </location>
    <ligand>
        <name>Mn(2+)</name>
        <dbReference type="ChEBI" id="CHEBI:29035"/>
        <label>2</label>
    </ligand>
</feature>
<dbReference type="PIRSF" id="PIRSF004532">
    <property type="entry name" value="GlpX"/>
    <property type="match status" value="1"/>
</dbReference>
<dbReference type="PANTHER" id="PTHR30447">
    <property type="entry name" value="FRUCTOSE-1,6-BISPHOSPHATASE CLASS 2"/>
    <property type="match status" value="1"/>
</dbReference>
<dbReference type="EMBL" id="FNWO01000001">
    <property type="protein sequence ID" value="SEH25562.1"/>
    <property type="molecule type" value="Genomic_DNA"/>
</dbReference>
<dbReference type="SUPFAM" id="SSF56655">
    <property type="entry name" value="Carbohydrate phosphatase"/>
    <property type="match status" value="1"/>
</dbReference>
<evidence type="ECO:0000256" key="7">
    <source>
        <dbReference type="PIRNR" id="PIRNR004532"/>
    </source>
</evidence>
<keyword evidence="5 8" id="KW-0464">Manganese</keyword>
<keyword evidence="6 7" id="KW-0119">Carbohydrate metabolism</keyword>
<dbReference type="PANTHER" id="PTHR30447:SF0">
    <property type="entry name" value="FRUCTOSE-1,6-BISPHOSPHATASE 1 CLASS 2-RELATED"/>
    <property type="match status" value="1"/>
</dbReference>
<accession>A0A1H6GRY7</accession>
<keyword evidence="10" id="KW-1185">Reference proteome</keyword>
<dbReference type="GO" id="GO:0042132">
    <property type="term" value="F:fructose 1,6-bisphosphate 1-phosphatase activity"/>
    <property type="evidence" value="ECO:0007669"/>
    <property type="project" value="UniProtKB-EC"/>
</dbReference>
<dbReference type="GO" id="GO:0046872">
    <property type="term" value="F:metal ion binding"/>
    <property type="evidence" value="ECO:0007669"/>
    <property type="project" value="UniProtKB-KW"/>
</dbReference>
<proteinExistence type="inferred from homology"/>
<evidence type="ECO:0000256" key="2">
    <source>
        <dbReference type="ARBA" id="ARBA00008989"/>
    </source>
</evidence>
<dbReference type="GO" id="GO:0005829">
    <property type="term" value="C:cytosol"/>
    <property type="evidence" value="ECO:0007669"/>
    <property type="project" value="TreeGrafter"/>
</dbReference>
<dbReference type="GO" id="GO:0030388">
    <property type="term" value="P:fructose 1,6-bisphosphate metabolic process"/>
    <property type="evidence" value="ECO:0007669"/>
    <property type="project" value="TreeGrafter"/>
</dbReference>
<reference evidence="10" key="1">
    <citation type="submission" date="2016-10" db="EMBL/GenBank/DDBJ databases">
        <authorList>
            <person name="Varghese N."/>
            <person name="Submissions S."/>
        </authorList>
    </citation>
    <scope>NUCLEOTIDE SEQUENCE [LARGE SCALE GENOMIC DNA]</scope>
    <source>
        <strain evidence="10">DSM 13234</strain>
    </source>
</reference>
<dbReference type="Proteomes" id="UP000182983">
    <property type="component" value="Unassembled WGS sequence"/>
</dbReference>
<feature type="binding site" evidence="8">
    <location>
        <position position="67"/>
    </location>
    <ligand>
        <name>Mn(2+)</name>
        <dbReference type="ChEBI" id="CHEBI:29035"/>
        <label>1</label>
    </ligand>
</feature>
<gene>
    <name evidence="9" type="ORF">SAMN04244559_00233</name>
</gene>
<keyword evidence="3 8" id="KW-0479">Metal-binding</keyword>
<evidence type="ECO:0000313" key="10">
    <source>
        <dbReference type="Proteomes" id="UP000182983"/>
    </source>
</evidence>
<evidence type="ECO:0000256" key="8">
    <source>
        <dbReference type="PIRSR" id="PIRSR004532-1"/>
    </source>
</evidence>
<dbReference type="Gene3D" id="3.30.540.10">
    <property type="entry name" value="Fructose-1,6-Bisphosphatase, subunit A, domain 1"/>
    <property type="match status" value="1"/>
</dbReference>
<dbReference type="GO" id="GO:0006094">
    <property type="term" value="P:gluconeogenesis"/>
    <property type="evidence" value="ECO:0007669"/>
    <property type="project" value="InterPro"/>
</dbReference>
<feature type="binding site" evidence="8">
    <location>
        <position position="225"/>
    </location>
    <ligand>
        <name>Mn(2+)</name>
        <dbReference type="ChEBI" id="CHEBI:29035"/>
        <label>2</label>
    </ligand>
</feature>
<dbReference type="GO" id="GO:0006071">
    <property type="term" value="P:glycerol metabolic process"/>
    <property type="evidence" value="ECO:0007669"/>
    <property type="project" value="InterPro"/>
</dbReference>
<evidence type="ECO:0000256" key="5">
    <source>
        <dbReference type="ARBA" id="ARBA00023211"/>
    </source>
</evidence>
<dbReference type="InterPro" id="IPR004464">
    <property type="entry name" value="FBPase_class-2/SBPase"/>
</dbReference>
<feature type="binding site" evidence="8">
    <location>
        <position position="99"/>
    </location>
    <ligand>
        <name>Mn(2+)</name>
        <dbReference type="ChEBI" id="CHEBI:29035"/>
        <label>2</label>
    </ligand>
</feature>
<dbReference type="OrthoDB" id="9779353at2"/>
<evidence type="ECO:0000256" key="6">
    <source>
        <dbReference type="ARBA" id="ARBA00023277"/>
    </source>
</evidence>
<comment type="cofactor">
    <cofactor evidence="8">
        <name>Mn(2+)</name>
        <dbReference type="ChEBI" id="CHEBI:29035"/>
    </cofactor>
</comment>
<sequence>MHDPRDTRADGLPISPYDLRRATESAARAAYDWIGRGDRALADDAAVGAMEARLAQLPLDAVLRIGEGPRDEISSLYHGQRFGDPERPPQWDLVVDPLEGTSYLAKGMTNAMAVVGLAPYGSLIDLHPVRYVEKLAVPPAARGRVDPAAPISERLRQLSRALGKPILDLTIYVIEKPRNKALVEAIHEAGARVALYPAGDVAGALMAVTPGSGIDALMGTGGVPEGMLSAIAIRAMGGDFMARVDPQLATEQQAVEATDMDLTRWYRLEELVRSDKVAFCATGITTGLLLDGVERRGDQELTHTLMIGGPAGHRQMLTSWHKRS</sequence>
<protein>
    <recommendedName>
        <fullName evidence="7">Fructose-1,6-bisphosphatase</fullName>
    </recommendedName>
</protein>
<dbReference type="AlphaFoldDB" id="A0A1H6GRY7"/>
<evidence type="ECO:0000256" key="4">
    <source>
        <dbReference type="ARBA" id="ARBA00022801"/>
    </source>
</evidence>
<evidence type="ECO:0000256" key="3">
    <source>
        <dbReference type="ARBA" id="ARBA00022723"/>
    </source>
</evidence>
<name>A0A1H6GRY7_MAGFU</name>
<dbReference type="RefSeq" id="WP_074764690.1">
    <property type="nucleotide sequence ID" value="NZ_FNWO01000001.1"/>
</dbReference>